<dbReference type="PROSITE" id="PS50192">
    <property type="entry name" value="T_SNARE"/>
    <property type="match status" value="1"/>
</dbReference>
<evidence type="ECO:0000256" key="2">
    <source>
        <dbReference type="ARBA" id="ARBA00009063"/>
    </source>
</evidence>
<dbReference type="PANTHER" id="PTHR15959:SF0">
    <property type="entry name" value="SYNTAXIN-18"/>
    <property type="match status" value="1"/>
</dbReference>
<sequence length="357" mass="40124">MDQTSFFRQCVRIYEEEFLRRDPSLKEKVGRGKQGGHHHSKLAAIVDFSPTNAFVKDSVEVNSTINELNLFIKDIQKEYQLWNSKRMPDKAKDEIDYTFKLQLGMLHKRVAGLQEYAELLNKRSQEAGGISLGHISRNLATMGEYGQYIQIESDTVCEMRLNVVKALGIRLTKVSDSFVALSSKRLARKKEHDRSYLETNVDYRGATPGSVSTSTVPFSIEMDKSSTSSFGVPIQGGVSETYQDLNGTLEPQQLQQLSKENEDLQLRLKDENLESVTKVEGSVVEVSSMINEIALQLNLQNDSLNTLSGFQDDIMSNVTMGNKQLVKANDRAKDSGRNLSYLIIILGVLLLLVDYIL</sequence>
<dbReference type="AlphaFoldDB" id="A0A448YPL2"/>
<evidence type="ECO:0000256" key="7">
    <source>
        <dbReference type="ARBA" id="ARBA00023054"/>
    </source>
</evidence>
<dbReference type="InterPro" id="IPR019529">
    <property type="entry name" value="Syntaxin-18_N"/>
</dbReference>
<reference evidence="11 12" key="1">
    <citation type="submission" date="2018-12" db="EMBL/GenBank/DDBJ databases">
        <authorList>
            <person name="Tiukova I."/>
            <person name="Dainat J."/>
        </authorList>
    </citation>
    <scope>NUCLEOTIDE SEQUENCE [LARGE SCALE GENOMIC DNA]</scope>
</reference>
<name>A0A448YPL2_BRENA</name>
<keyword evidence="4 9" id="KW-0812">Transmembrane</keyword>
<dbReference type="Gene3D" id="1.20.5.110">
    <property type="match status" value="1"/>
</dbReference>
<dbReference type="SUPFAM" id="SSF47661">
    <property type="entry name" value="t-snare proteins"/>
    <property type="match status" value="1"/>
</dbReference>
<dbReference type="InterPro" id="IPR000727">
    <property type="entry name" value="T_SNARE_dom"/>
</dbReference>
<dbReference type="Pfam" id="PF10496">
    <property type="entry name" value="Syntaxin-18_N"/>
    <property type="match status" value="1"/>
</dbReference>
<dbReference type="FunCoup" id="A0A448YPL2">
    <property type="interactions" value="291"/>
</dbReference>
<feature type="domain" description="T-SNARE coiled-coil homology" evidence="10">
    <location>
        <begin position="266"/>
        <end position="328"/>
    </location>
</feature>
<organism evidence="11 12">
    <name type="scientific">Brettanomyces naardenensis</name>
    <name type="common">Yeast</name>
    <dbReference type="NCBI Taxonomy" id="13370"/>
    <lineage>
        <taxon>Eukaryota</taxon>
        <taxon>Fungi</taxon>
        <taxon>Dikarya</taxon>
        <taxon>Ascomycota</taxon>
        <taxon>Saccharomycotina</taxon>
        <taxon>Pichiomycetes</taxon>
        <taxon>Pichiales</taxon>
        <taxon>Pichiaceae</taxon>
        <taxon>Brettanomyces</taxon>
    </lineage>
</organism>
<dbReference type="PANTHER" id="PTHR15959">
    <property type="entry name" value="SYNTAXIN-18"/>
    <property type="match status" value="1"/>
</dbReference>
<evidence type="ECO:0000256" key="4">
    <source>
        <dbReference type="ARBA" id="ARBA00022692"/>
    </source>
</evidence>
<dbReference type="STRING" id="13370.A0A448YPL2"/>
<dbReference type="OrthoDB" id="342981at2759"/>
<dbReference type="InParanoid" id="A0A448YPL2"/>
<evidence type="ECO:0000259" key="10">
    <source>
        <dbReference type="PROSITE" id="PS50192"/>
    </source>
</evidence>
<dbReference type="GO" id="GO:0015031">
    <property type="term" value="P:protein transport"/>
    <property type="evidence" value="ECO:0007669"/>
    <property type="project" value="UniProtKB-KW"/>
</dbReference>
<dbReference type="GO" id="GO:0031201">
    <property type="term" value="C:SNARE complex"/>
    <property type="evidence" value="ECO:0007669"/>
    <property type="project" value="TreeGrafter"/>
</dbReference>
<evidence type="ECO:0000256" key="1">
    <source>
        <dbReference type="ARBA" id="ARBA00004211"/>
    </source>
</evidence>
<gene>
    <name evidence="11" type="ORF">BRENAR_LOCUS3519</name>
</gene>
<evidence type="ECO:0000256" key="3">
    <source>
        <dbReference type="ARBA" id="ARBA00022448"/>
    </source>
</evidence>
<dbReference type="GO" id="GO:0005783">
    <property type="term" value="C:endoplasmic reticulum"/>
    <property type="evidence" value="ECO:0007669"/>
    <property type="project" value="TreeGrafter"/>
</dbReference>
<dbReference type="EMBL" id="CAACVR010000028">
    <property type="protein sequence ID" value="VEU22788.1"/>
    <property type="molecule type" value="Genomic_DNA"/>
</dbReference>
<dbReference type="GO" id="GO:0006890">
    <property type="term" value="P:retrograde vesicle-mediated transport, Golgi to endoplasmic reticulum"/>
    <property type="evidence" value="ECO:0007669"/>
    <property type="project" value="TreeGrafter"/>
</dbReference>
<dbReference type="InterPro" id="IPR010989">
    <property type="entry name" value="SNARE"/>
</dbReference>
<evidence type="ECO:0000256" key="9">
    <source>
        <dbReference type="SAM" id="Phobius"/>
    </source>
</evidence>
<evidence type="ECO:0000313" key="12">
    <source>
        <dbReference type="Proteomes" id="UP000290900"/>
    </source>
</evidence>
<comment type="similarity">
    <text evidence="2">Belongs to the syntaxin family.</text>
</comment>
<dbReference type="Proteomes" id="UP000290900">
    <property type="component" value="Unassembled WGS sequence"/>
</dbReference>
<accession>A0A448YPL2</accession>
<evidence type="ECO:0000256" key="8">
    <source>
        <dbReference type="ARBA" id="ARBA00023136"/>
    </source>
</evidence>
<protein>
    <submittedName>
        <fullName evidence="11">DEKNAAC103882</fullName>
    </submittedName>
</protein>
<keyword evidence="8 9" id="KW-0472">Membrane</keyword>
<comment type="subcellular location">
    <subcellularLocation>
        <location evidence="1">Membrane</location>
        <topology evidence="1">Single-pass type IV membrane protein</topology>
    </subcellularLocation>
</comment>
<keyword evidence="12" id="KW-1185">Reference proteome</keyword>
<dbReference type="SUPFAM" id="SSF58038">
    <property type="entry name" value="SNARE fusion complex"/>
    <property type="match status" value="1"/>
</dbReference>
<keyword evidence="5" id="KW-0653">Protein transport</keyword>
<keyword evidence="6 9" id="KW-1133">Transmembrane helix</keyword>
<keyword evidence="7" id="KW-0175">Coiled coil</keyword>
<evidence type="ECO:0000313" key="11">
    <source>
        <dbReference type="EMBL" id="VEU22788.1"/>
    </source>
</evidence>
<evidence type="ECO:0000256" key="6">
    <source>
        <dbReference type="ARBA" id="ARBA00022989"/>
    </source>
</evidence>
<proteinExistence type="inferred from homology"/>
<evidence type="ECO:0000256" key="5">
    <source>
        <dbReference type="ARBA" id="ARBA00022927"/>
    </source>
</evidence>
<keyword evidence="3" id="KW-0813">Transport</keyword>
<feature type="transmembrane region" description="Helical" evidence="9">
    <location>
        <begin position="339"/>
        <end position="356"/>
    </location>
</feature>